<dbReference type="RefSeq" id="WP_304437225.1">
    <property type="nucleotide sequence ID" value="NZ_JAUKUC010000001.1"/>
</dbReference>
<reference evidence="1" key="1">
    <citation type="journal article" date="2014" name="Int. J. Syst. Evol. Microbiol.">
        <title>Complete genome of a new Firmicutes species belonging to the dominant human colonic microbiota ('Ruminococcus bicirculans') reveals two chromosomes and a selective capacity to utilize plant glucans.</title>
        <authorList>
            <consortium name="NISC Comparative Sequencing Program"/>
            <person name="Wegmann U."/>
            <person name="Louis P."/>
            <person name="Goesmann A."/>
            <person name="Henrissat B."/>
            <person name="Duncan S.H."/>
            <person name="Flint H.J."/>
        </authorList>
    </citation>
    <scope>NUCLEOTIDE SEQUENCE</scope>
    <source>
        <strain evidence="1">CECT 8869</strain>
    </source>
</reference>
<evidence type="ECO:0000313" key="1">
    <source>
        <dbReference type="EMBL" id="MDO1514568.1"/>
    </source>
</evidence>
<proteinExistence type="predicted"/>
<organism evidence="1 2">
    <name type="scientific">Maribacter confluentis</name>
    <dbReference type="NCBI Taxonomy" id="1656093"/>
    <lineage>
        <taxon>Bacteria</taxon>
        <taxon>Pseudomonadati</taxon>
        <taxon>Bacteroidota</taxon>
        <taxon>Flavobacteriia</taxon>
        <taxon>Flavobacteriales</taxon>
        <taxon>Flavobacteriaceae</taxon>
        <taxon>Maribacter</taxon>
    </lineage>
</organism>
<protein>
    <submittedName>
        <fullName evidence="1">Uncharacterized protein</fullName>
    </submittedName>
</protein>
<accession>A0ABT8RUJ1</accession>
<gene>
    <name evidence="1" type="ORF">Q2T41_18085</name>
</gene>
<name>A0ABT8RUJ1_9FLAO</name>
<reference evidence="1" key="2">
    <citation type="submission" date="2023-06" db="EMBL/GenBank/DDBJ databases">
        <authorList>
            <person name="Lucena T."/>
            <person name="Sun Q."/>
        </authorList>
    </citation>
    <scope>NUCLEOTIDE SEQUENCE</scope>
    <source>
        <strain evidence="1">CECT 8869</strain>
    </source>
</reference>
<keyword evidence="2" id="KW-1185">Reference proteome</keyword>
<dbReference type="EMBL" id="JAUKUC010000001">
    <property type="protein sequence ID" value="MDO1514568.1"/>
    <property type="molecule type" value="Genomic_DNA"/>
</dbReference>
<dbReference type="Proteomes" id="UP001168579">
    <property type="component" value="Unassembled WGS sequence"/>
</dbReference>
<comment type="caution">
    <text evidence="1">The sequence shown here is derived from an EMBL/GenBank/DDBJ whole genome shotgun (WGS) entry which is preliminary data.</text>
</comment>
<evidence type="ECO:0000313" key="2">
    <source>
        <dbReference type="Proteomes" id="UP001168579"/>
    </source>
</evidence>
<sequence>MLKTRKIKTKQKDLASGYGAMGIVNHRPTLIIAETVSDKLKKENEYCTT</sequence>